<evidence type="ECO:0000256" key="2">
    <source>
        <dbReference type="ARBA" id="ARBA00022692"/>
    </source>
</evidence>
<comment type="subcellular location">
    <subcellularLocation>
        <location evidence="1">Membrane</location>
        <topology evidence="1">Single-pass membrane protein</topology>
    </subcellularLocation>
</comment>
<dbReference type="InterPro" id="IPR007452">
    <property type="entry name" value="TamB_C"/>
</dbReference>
<feature type="domain" description="Translocation and assembly module TamB C-terminal" evidence="6">
    <location>
        <begin position="932"/>
        <end position="1280"/>
    </location>
</feature>
<dbReference type="OrthoDB" id="7784409at2"/>
<protein>
    <submittedName>
        <fullName evidence="7">Uncharacterized protein conserved in bacteria</fullName>
    </submittedName>
</protein>
<keyword evidence="8" id="KW-1185">Reference proteome</keyword>
<name>Q2SJX7_HAHCH</name>
<proteinExistence type="predicted"/>
<dbReference type="Proteomes" id="UP000000238">
    <property type="component" value="Chromosome"/>
</dbReference>
<evidence type="ECO:0000256" key="1">
    <source>
        <dbReference type="ARBA" id="ARBA00004167"/>
    </source>
</evidence>
<evidence type="ECO:0000313" key="7">
    <source>
        <dbReference type="EMBL" id="ABC29047.1"/>
    </source>
</evidence>
<reference evidence="7 8" key="1">
    <citation type="journal article" date="2005" name="Nucleic Acids Res.">
        <title>Genomic blueprint of Hahella chejuensis, a marine microbe producing an algicidal agent.</title>
        <authorList>
            <person name="Jeong H."/>
            <person name="Yim J.H."/>
            <person name="Lee C."/>
            <person name="Choi S.-H."/>
            <person name="Park Y.K."/>
            <person name="Yoon S.H."/>
            <person name="Hur C.-G."/>
            <person name="Kang H.-Y."/>
            <person name="Kim D."/>
            <person name="Lee H.H."/>
            <person name="Park K.H."/>
            <person name="Park S.-H."/>
            <person name="Park H.-S."/>
            <person name="Lee H.K."/>
            <person name="Oh T.K."/>
            <person name="Kim J.F."/>
        </authorList>
    </citation>
    <scope>NUCLEOTIDE SEQUENCE [LARGE SCALE GENOMIC DNA]</scope>
    <source>
        <strain evidence="7 8">KCTC 2396</strain>
    </source>
</reference>
<dbReference type="eggNOG" id="COG2911">
    <property type="taxonomic scope" value="Bacteria"/>
</dbReference>
<dbReference type="STRING" id="349521.HCH_02220"/>
<dbReference type="GO" id="GO:0005886">
    <property type="term" value="C:plasma membrane"/>
    <property type="evidence" value="ECO:0007669"/>
    <property type="project" value="InterPro"/>
</dbReference>
<gene>
    <name evidence="7" type="ordered locus">HCH_02220</name>
</gene>
<dbReference type="KEGG" id="hch:HCH_02220"/>
<dbReference type="AlphaFoldDB" id="Q2SJX7"/>
<dbReference type="PANTHER" id="PTHR36985">
    <property type="entry name" value="TRANSLOCATION AND ASSEMBLY MODULE SUBUNIT TAMB"/>
    <property type="match status" value="1"/>
</dbReference>
<evidence type="ECO:0000313" key="8">
    <source>
        <dbReference type="Proteomes" id="UP000000238"/>
    </source>
</evidence>
<evidence type="ECO:0000256" key="5">
    <source>
        <dbReference type="SAM" id="Phobius"/>
    </source>
</evidence>
<sequence length="1280" mass="138364">MLRKWWVRWPAHFVSLLMSLIVFIVLLAVTFVGSESGRVWLLGKGLPLALKGSPVRIEVEDVGSPDLGHWSFGLLEVYLNEKQLVRARALDLQVDINSLFAQRVHVDNLSADDLYINLVDTLPESSEEEDEDAPDSGAAAMWPVALDELSLLRLKVKAPGMEDIPAAKIHGSGTLYWTDVPLTLELNAGTLEDKPAQIAIATQWDEQKRLTLTAMLNEPAGGWLGGLAKMPAWQALDVELKAVIAQSEPSGQTTDGSRQGPTYGIDLQQLKAPLFGHNLRASGKVDVNLDAFLVQTEGLDIYVDQRLQKIRGRVTDEELDAQVDIDRFPLDVLAPWTKDFSSGNASASLRATGSLNDPKASGNVSVRTNFGGKPLIASVRGSGGKDKIVVESLSASLDELQAQASGTVDLAAEKLNIRVTRAQTPLSYLSLLEIAPPEGLTLFAEATNVSVTGPYVSPNYEGQVAARGAYLDLPFTVQGGVKGGVDSVILRDARVNTRDAWVTASGKIDWSKSLLDLSAKGGKIPLDLLSKLEIELPPELGPTLVGVDAKVKGKFTKPEFSGVAQVAGSFKSQAFAVSANLSGSPDALNFRSFRAELPRAPSAEGNAASQAELATLEGSGQVSIAKSTLNLDVTAHKLPYSLAALADVALPPDLSGDLDADLHVEGPFTNPKVSGRLHTAGRYSTLPFEVSGEGSGGTQGVDISSLSANLGEAGRVDLSGWWRPDGFDVSLHCSGVNTKSLQAFGWEMQHGVLNTDLRLQGSLQQPKVDGYFAYATEIEGMDDKGRKQKYPFQLHTDISTREDEILSLFTVVKKDDTQTGRVKLDINARTYLDFFNQLQGEPDVRKIPLDVSVAGNLETRWLNFLLDPDIHRFSGDLNLNLSAQGVLGDPLLNGDLKLQDGFYENRITSTLFKDAQANLAFAGRKMTLSDSSASDGGSGKLELLGHVDWSELNGGEENEDNPIALQLVATNASILRRSDMEGAVSGKLTLEGDFKNLLLSGKVEVLPFAMMLDAALGRDIPEIEVREVAKEEQEDESILPLPKVALDIRLIVNQQAFLRGRGLEAELKGRVFAKGPLESASYRGSFETLRGTFEVFGKKFDLEEGEVLFENDSFTMFIVGVYTSKDTEYRAELSGSLASLKVNLSSNPPLPEDEILSQLMFGKSVRNITPIQAYRLAAAVQTLRGEGGSFFDPIATTRDLLGVDTLSVDTQETDNGSGVSVGVGKYLTERVYLELERTPDPAQPWKGSVEVELNPNLNLETTTGGQSGFGGVELQWKQDY</sequence>
<dbReference type="EMBL" id="CP000155">
    <property type="protein sequence ID" value="ABC29047.1"/>
    <property type="molecule type" value="Genomic_DNA"/>
</dbReference>
<organism evidence="7 8">
    <name type="scientific">Hahella chejuensis (strain KCTC 2396)</name>
    <dbReference type="NCBI Taxonomy" id="349521"/>
    <lineage>
        <taxon>Bacteria</taxon>
        <taxon>Pseudomonadati</taxon>
        <taxon>Pseudomonadota</taxon>
        <taxon>Gammaproteobacteria</taxon>
        <taxon>Oceanospirillales</taxon>
        <taxon>Hahellaceae</taxon>
        <taxon>Hahella</taxon>
    </lineage>
</organism>
<keyword evidence="3 5" id="KW-1133">Transmembrane helix</keyword>
<accession>Q2SJX7</accession>
<dbReference type="GO" id="GO:0009306">
    <property type="term" value="P:protein secretion"/>
    <property type="evidence" value="ECO:0007669"/>
    <property type="project" value="InterPro"/>
</dbReference>
<feature type="transmembrane region" description="Helical" evidence="5">
    <location>
        <begin position="12"/>
        <end position="32"/>
    </location>
</feature>
<evidence type="ECO:0000256" key="4">
    <source>
        <dbReference type="ARBA" id="ARBA00023136"/>
    </source>
</evidence>
<dbReference type="HOGENOM" id="CLU_263143_0_0_6"/>
<evidence type="ECO:0000259" key="6">
    <source>
        <dbReference type="Pfam" id="PF04357"/>
    </source>
</evidence>
<keyword evidence="4 5" id="KW-0472">Membrane</keyword>
<keyword evidence="2 5" id="KW-0812">Transmembrane</keyword>
<dbReference type="PANTHER" id="PTHR36985:SF1">
    <property type="entry name" value="TRANSLOCATION AND ASSEMBLY MODULE SUBUNIT TAMB"/>
    <property type="match status" value="1"/>
</dbReference>
<dbReference type="RefSeq" id="WP_011396116.1">
    <property type="nucleotide sequence ID" value="NC_007645.1"/>
</dbReference>
<dbReference type="Pfam" id="PF04357">
    <property type="entry name" value="TamB"/>
    <property type="match status" value="1"/>
</dbReference>
<evidence type="ECO:0000256" key="3">
    <source>
        <dbReference type="ARBA" id="ARBA00022989"/>
    </source>
</evidence>